<evidence type="ECO:0000313" key="5">
    <source>
        <dbReference type="Proteomes" id="UP000825729"/>
    </source>
</evidence>
<dbReference type="InterPro" id="IPR029063">
    <property type="entry name" value="SAM-dependent_MTases_sf"/>
</dbReference>
<gene>
    <name evidence="4" type="ORF">H6P81_003072</name>
</gene>
<feature type="compositionally biased region" description="Basic and acidic residues" evidence="3">
    <location>
        <begin position="253"/>
        <end position="268"/>
    </location>
</feature>
<evidence type="ECO:0000256" key="1">
    <source>
        <dbReference type="ARBA" id="ARBA00022723"/>
    </source>
</evidence>
<sequence length="406" mass="45843">MDSAPKTMMMPTAVAFFEDEGLRVRSLMNNTRTVELDLGRILCMQGGDGDGSYARNSEAPASAITLSKPFILLAIRSMKLFPDDPSLRIADLGCATGYNTLAAIDLVVETLRRRYRVECNREPEFEAFFSDLPSNDFNTLFRSLPPANGDEKQRYFAAGVPGSFYHRLFPKRKLHMALSFSALHWLSKIPEEVLDKGSAAWNKGRAWIDGAKKEVVEAYARQSEVDLKAFLKCRREEMVEGGVLFMLMAGRPSSERPENQLGDPDSRAKHPFTSSMDEAWQDLLNEGLIDEERRDTFNIPAYMRSVEEVKAAFEGCEGLEVMGVEYRRLVEHPKEKQEEWVRDPASYGKAKANMVRATLKPIVEAHLGPTLCEELFKRFQNRASADIDMLRKTCFYGVILVSAVKN</sequence>
<organism evidence="4 5">
    <name type="scientific">Aristolochia fimbriata</name>
    <name type="common">White veined hardy Dutchman's pipe vine</name>
    <dbReference type="NCBI Taxonomy" id="158543"/>
    <lineage>
        <taxon>Eukaryota</taxon>
        <taxon>Viridiplantae</taxon>
        <taxon>Streptophyta</taxon>
        <taxon>Embryophyta</taxon>
        <taxon>Tracheophyta</taxon>
        <taxon>Spermatophyta</taxon>
        <taxon>Magnoliopsida</taxon>
        <taxon>Magnoliidae</taxon>
        <taxon>Piperales</taxon>
        <taxon>Aristolochiaceae</taxon>
        <taxon>Aristolochia</taxon>
    </lineage>
</organism>
<dbReference type="InterPro" id="IPR042086">
    <property type="entry name" value="MeTrfase_capping"/>
</dbReference>
<dbReference type="Proteomes" id="UP000825729">
    <property type="component" value="Unassembled WGS sequence"/>
</dbReference>
<reference evidence="4 5" key="1">
    <citation type="submission" date="2021-07" db="EMBL/GenBank/DDBJ databases">
        <title>The Aristolochia fimbriata genome: insights into angiosperm evolution, floral development and chemical biosynthesis.</title>
        <authorList>
            <person name="Jiao Y."/>
        </authorList>
    </citation>
    <scope>NUCLEOTIDE SEQUENCE [LARGE SCALE GENOMIC DNA]</scope>
    <source>
        <strain evidence="4">IBCAS-2021</strain>
        <tissue evidence="4">Leaf</tissue>
    </source>
</reference>
<dbReference type="Pfam" id="PF03492">
    <property type="entry name" value="Methyltransf_7"/>
    <property type="match status" value="1"/>
</dbReference>
<keyword evidence="2" id="KW-0460">Magnesium</keyword>
<dbReference type="EMBL" id="JAINDJ010000002">
    <property type="protein sequence ID" value="KAG9458564.1"/>
    <property type="molecule type" value="Genomic_DNA"/>
</dbReference>
<dbReference type="Gene3D" id="3.40.50.150">
    <property type="entry name" value="Vaccinia Virus protein VP39"/>
    <property type="match status" value="1"/>
</dbReference>
<evidence type="ECO:0008006" key="6">
    <source>
        <dbReference type="Google" id="ProtNLM"/>
    </source>
</evidence>
<evidence type="ECO:0000256" key="3">
    <source>
        <dbReference type="SAM" id="MobiDB-lite"/>
    </source>
</evidence>
<dbReference type="Gene3D" id="1.10.1200.270">
    <property type="entry name" value="Methyltransferase, alpha-helical capping domain"/>
    <property type="match status" value="1"/>
</dbReference>
<dbReference type="InterPro" id="IPR005299">
    <property type="entry name" value="MeTrfase_7"/>
</dbReference>
<feature type="region of interest" description="Disordered" evidence="3">
    <location>
        <begin position="253"/>
        <end position="272"/>
    </location>
</feature>
<comment type="caution">
    <text evidence="4">The sequence shown here is derived from an EMBL/GenBank/DDBJ whole genome shotgun (WGS) entry which is preliminary data.</text>
</comment>
<keyword evidence="1" id="KW-0479">Metal-binding</keyword>
<dbReference type="AlphaFoldDB" id="A0AAV7FC41"/>
<name>A0AAV7FC41_ARIFI</name>
<accession>A0AAV7FC41</accession>
<evidence type="ECO:0000256" key="2">
    <source>
        <dbReference type="ARBA" id="ARBA00022842"/>
    </source>
</evidence>
<evidence type="ECO:0000313" key="4">
    <source>
        <dbReference type="EMBL" id="KAG9458564.1"/>
    </source>
</evidence>
<dbReference type="GO" id="GO:0046872">
    <property type="term" value="F:metal ion binding"/>
    <property type="evidence" value="ECO:0007669"/>
    <property type="project" value="UniProtKB-KW"/>
</dbReference>
<dbReference type="PANTHER" id="PTHR31009">
    <property type="entry name" value="S-ADENOSYL-L-METHIONINE:CARBOXYL METHYLTRANSFERASE FAMILY PROTEIN"/>
    <property type="match status" value="1"/>
</dbReference>
<proteinExistence type="predicted"/>
<keyword evidence="5" id="KW-1185">Reference proteome</keyword>
<protein>
    <recommendedName>
        <fullName evidence="6">Gibberellic acid methyltransferase 2</fullName>
    </recommendedName>
</protein>
<dbReference type="GO" id="GO:0008168">
    <property type="term" value="F:methyltransferase activity"/>
    <property type="evidence" value="ECO:0007669"/>
    <property type="project" value="InterPro"/>
</dbReference>
<dbReference type="SUPFAM" id="SSF53335">
    <property type="entry name" value="S-adenosyl-L-methionine-dependent methyltransferases"/>
    <property type="match status" value="1"/>
</dbReference>